<comment type="caution">
    <text evidence="1">The sequence shown here is derived from an EMBL/GenBank/DDBJ whole genome shotgun (WGS) entry which is preliminary data.</text>
</comment>
<dbReference type="EMBL" id="JAWQEG010000621">
    <property type="protein sequence ID" value="KAK3887626.1"/>
    <property type="molecule type" value="Genomic_DNA"/>
</dbReference>
<dbReference type="Proteomes" id="UP001286313">
    <property type="component" value="Unassembled WGS sequence"/>
</dbReference>
<evidence type="ECO:0000313" key="1">
    <source>
        <dbReference type="EMBL" id="KAK3887626.1"/>
    </source>
</evidence>
<name>A0AAE1G9K2_PETCI</name>
<keyword evidence="2" id="KW-1185">Reference proteome</keyword>
<sequence>MHPLDLPAREVRSRRTIICQGIDELIYDNSKPDIEDAIERFLQIPTWKQEYIPDEIEFEDASMATKAEENGLRLFNMIIAGHHYKEGKVHPTKNMHEVLQNRGAPNSSMPTTT</sequence>
<protein>
    <submittedName>
        <fullName evidence="1">Uncharacterized protein</fullName>
    </submittedName>
</protein>
<organism evidence="1 2">
    <name type="scientific">Petrolisthes cinctipes</name>
    <name type="common">Flat porcelain crab</name>
    <dbReference type="NCBI Taxonomy" id="88211"/>
    <lineage>
        <taxon>Eukaryota</taxon>
        <taxon>Metazoa</taxon>
        <taxon>Ecdysozoa</taxon>
        <taxon>Arthropoda</taxon>
        <taxon>Crustacea</taxon>
        <taxon>Multicrustacea</taxon>
        <taxon>Malacostraca</taxon>
        <taxon>Eumalacostraca</taxon>
        <taxon>Eucarida</taxon>
        <taxon>Decapoda</taxon>
        <taxon>Pleocyemata</taxon>
        <taxon>Anomura</taxon>
        <taxon>Galatheoidea</taxon>
        <taxon>Porcellanidae</taxon>
        <taxon>Petrolisthes</taxon>
    </lineage>
</organism>
<dbReference type="AlphaFoldDB" id="A0AAE1G9K2"/>
<proteinExistence type="predicted"/>
<reference evidence="1" key="1">
    <citation type="submission" date="2023-10" db="EMBL/GenBank/DDBJ databases">
        <title>Genome assemblies of two species of porcelain crab, Petrolisthes cinctipes and Petrolisthes manimaculis (Anomura: Porcellanidae).</title>
        <authorList>
            <person name="Angst P."/>
        </authorList>
    </citation>
    <scope>NUCLEOTIDE SEQUENCE</scope>
    <source>
        <strain evidence="1">PB745_01</strain>
        <tissue evidence="1">Gill</tissue>
    </source>
</reference>
<evidence type="ECO:0000313" key="2">
    <source>
        <dbReference type="Proteomes" id="UP001286313"/>
    </source>
</evidence>
<accession>A0AAE1G9K2</accession>
<gene>
    <name evidence="1" type="ORF">Pcinc_008330</name>
</gene>